<keyword evidence="2" id="KW-1185">Reference proteome</keyword>
<reference evidence="1 2" key="1">
    <citation type="journal article" date="2021" name="Hortic Res">
        <title>High-quality reference genome and annotation aids understanding of berry development for evergreen blueberry (Vaccinium darrowii).</title>
        <authorList>
            <person name="Yu J."/>
            <person name="Hulse-Kemp A.M."/>
            <person name="Babiker E."/>
            <person name="Staton M."/>
        </authorList>
    </citation>
    <scope>NUCLEOTIDE SEQUENCE [LARGE SCALE GENOMIC DNA]</scope>
    <source>
        <strain evidence="2">cv. NJ 8807/NJ 8810</strain>
        <tissue evidence="1">Young leaf</tissue>
    </source>
</reference>
<accession>A0ACB7XLE9</accession>
<organism evidence="1 2">
    <name type="scientific">Vaccinium darrowii</name>
    <dbReference type="NCBI Taxonomy" id="229202"/>
    <lineage>
        <taxon>Eukaryota</taxon>
        <taxon>Viridiplantae</taxon>
        <taxon>Streptophyta</taxon>
        <taxon>Embryophyta</taxon>
        <taxon>Tracheophyta</taxon>
        <taxon>Spermatophyta</taxon>
        <taxon>Magnoliopsida</taxon>
        <taxon>eudicotyledons</taxon>
        <taxon>Gunneridae</taxon>
        <taxon>Pentapetalae</taxon>
        <taxon>asterids</taxon>
        <taxon>Ericales</taxon>
        <taxon>Ericaceae</taxon>
        <taxon>Vaccinioideae</taxon>
        <taxon>Vaccinieae</taxon>
        <taxon>Vaccinium</taxon>
    </lineage>
</organism>
<comment type="caution">
    <text evidence="1">The sequence shown here is derived from an EMBL/GenBank/DDBJ whole genome shotgun (WGS) entry which is preliminary data.</text>
</comment>
<proteinExistence type="predicted"/>
<sequence length="137" mass="15943">MREKARKWAIEGQDDNDGWTVVSRRNQIKDRVTWGQSTISIFVDNLPDSMDEEWLAQIFKPYEDVKQVVIPKKRSKFNTIFGFVRYSSRGEANYAVKEMNGVEVRGHKVHAKEASFLWSVEAKQCRSVRRKGTYPAT</sequence>
<dbReference type="EMBL" id="CM037160">
    <property type="protein sequence ID" value="KAH7841624.1"/>
    <property type="molecule type" value="Genomic_DNA"/>
</dbReference>
<evidence type="ECO:0000313" key="2">
    <source>
        <dbReference type="Proteomes" id="UP000828048"/>
    </source>
</evidence>
<evidence type="ECO:0000313" key="1">
    <source>
        <dbReference type="EMBL" id="KAH7841624.1"/>
    </source>
</evidence>
<dbReference type="Proteomes" id="UP000828048">
    <property type="component" value="Chromosome 10"/>
</dbReference>
<protein>
    <submittedName>
        <fullName evidence="1">Uncharacterized protein</fullName>
    </submittedName>
</protein>
<name>A0ACB7XLE9_9ERIC</name>
<gene>
    <name evidence="1" type="ORF">Vadar_032229</name>
</gene>